<dbReference type="SUPFAM" id="SSF51735">
    <property type="entry name" value="NAD(P)-binding Rossmann-fold domains"/>
    <property type="match status" value="1"/>
</dbReference>
<sequence>MKGQSFLKSIQRLVAPKKNELFSRDTIDKLNMKGRVVLITGADRGIGFETVKRFAKSGAKVVGTFRDSEKGYEALKSIYKDYPDSDVELIKLNLLSFNSVNTFVTEFQKKHDKLHYLINNAGTLNNKFMHTINGYETNFQVNYLSPFLLTNSLVDQMIDSADKTKKGDVRVINLTDLRFTRLANMKNYTTKFVNEEVYWNSEEIYEPRCNYFSSKLAMAMYTKQLVKVLEEHRDNDGFLSINCVYPGFADTHLYDRVPTLRPNSYNLKKYFLDNFPTAEDASYLVANAVVSGNDTATVITAEAEPVPIENFYDECEDPEDLWDRTRFWIDKKK</sequence>
<comment type="similarity">
    <text evidence="1">Belongs to the short-chain dehydrogenases/reductases (SDR) family.</text>
</comment>
<evidence type="ECO:0000256" key="1">
    <source>
        <dbReference type="ARBA" id="ARBA00006484"/>
    </source>
</evidence>
<dbReference type="AlphaFoldDB" id="A0AAW2ZKV8"/>
<keyword evidence="4" id="KW-1185">Reference proteome</keyword>
<comment type="caution">
    <text evidence="3">The sequence shown here is derived from an EMBL/GenBank/DDBJ whole genome shotgun (WGS) entry which is preliminary data.</text>
</comment>
<dbReference type="PANTHER" id="PTHR24320:SF152">
    <property type="entry name" value="SHORT-CHAIN DEHYDROGENASE_REDUCTASE FAMILY PROTEIN"/>
    <property type="match status" value="1"/>
</dbReference>
<dbReference type="Pfam" id="PF00106">
    <property type="entry name" value="adh_short"/>
    <property type="match status" value="1"/>
</dbReference>
<keyword evidence="2" id="KW-0560">Oxidoreductase</keyword>
<dbReference type="EMBL" id="JAOPGA020001542">
    <property type="protein sequence ID" value="KAL0489292.1"/>
    <property type="molecule type" value="Genomic_DNA"/>
</dbReference>
<dbReference type="Gene3D" id="3.40.50.720">
    <property type="entry name" value="NAD(P)-binding Rossmann-like Domain"/>
    <property type="match status" value="1"/>
</dbReference>
<evidence type="ECO:0000256" key="2">
    <source>
        <dbReference type="ARBA" id="ARBA00023002"/>
    </source>
</evidence>
<dbReference type="PANTHER" id="PTHR24320">
    <property type="entry name" value="RETINOL DEHYDROGENASE"/>
    <property type="match status" value="1"/>
</dbReference>
<dbReference type="InterPro" id="IPR036291">
    <property type="entry name" value="NAD(P)-bd_dom_sf"/>
</dbReference>
<evidence type="ECO:0000313" key="3">
    <source>
        <dbReference type="EMBL" id="KAL0489292.1"/>
    </source>
</evidence>
<evidence type="ECO:0000313" key="4">
    <source>
        <dbReference type="Proteomes" id="UP001431209"/>
    </source>
</evidence>
<dbReference type="InterPro" id="IPR002347">
    <property type="entry name" value="SDR_fam"/>
</dbReference>
<accession>A0AAW2ZKV8</accession>
<organism evidence="3 4">
    <name type="scientific">Acrasis kona</name>
    <dbReference type="NCBI Taxonomy" id="1008807"/>
    <lineage>
        <taxon>Eukaryota</taxon>
        <taxon>Discoba</taxon>
        <taxon>Heterolobosea</taxon>
        <taxon>Tetramitia</taxon>
        <taxon>Eutetramitia</taxon>
        <taxon>Acrasidae</taxon>
        <taxon>Acrasis</taxon>
    </lineage>
</organism>
<reference evidence="3 4" key="1">
    <citation type="submission" date="2024-03" db="EMBL/GenBank/DDBJ databases">
        <title>The Acrasis kona genome and developmental transcriptomes reveal deep origins of eukaryotic multicellular pathways.</title>
        <authorList>
            <person name="Sheikh S."/>
            <person name="Fu C.-J."/>
            <person name="Brown M.W."/>
            <person name="Baldauf S.L."/>
        </authorList>
    </citation>
    <scope>NUCLEOTIDE SEQUENCE [LARGE SCALE GENOMIC DNA]</scope>
    <source>
        <strain evidence="3 4">ATCC MYA-3509</strain>
    </source>
</reference>
<dbReference type="Proteomes" id="UP001431209">
    <property type="component" value="Unassembled WGS sequence"/>
</dbReference>
<protein>
    <submittedName>
        <fullName evidence="3">Oxidoreductase</fullName>
    </submittedName>
</protein>
<proteinExistence type="inferred from homology"/>
<name>A0AAW2ZKV8_9EUKA</name>
<gene>
    <name evidence="3" type="ORF">AKO1_010613</name>
</gene>
<dbReference type="PRINTS" id="PR00081">
    <property type="entry name" value="GDHRDH"/>
</dbReference>
<dbReference type="GO" id="GO:0016491">
    <property type="term" value="F:oxidoreductase activity"/>
    <property type="evidence" value="ECO:0007669"/>
    <property type="project" value="UniProtKB-KW"/>
</dbReference>